<feature type="region of interest" description="Disordered" evidence="1">
    <location>
        <begin position="1"/>
        <end position="25"/>
    </location>
</feature>
<dbReference type="AlphaFoldDB" id="A0A645C761"/>
<proteinExistence type="predicted"/>
<accession>A0A645C761</accession>
<evidence type="ECO:0000256" key="1">
    <source>
        <dbReference type="SAM" id="MobiDB-lite"/>
    </source>
</evidence>
<protein>
    <submittedName>
        <fullName evidence="2">Uncharacterized protein</fullName>
    </submittedName>
</protein>
<reference evidence="2" key="1">
    <citation type="submission" date="2019-08" db="EMBL/GenBank/DDBJ databases">
        <authorList>
            <person name="Kucharzyk K."/>
            <person name="Murdoch R.W."/>
            <person name="Higgins S."/>
            <person name="Loffler F."/>
        </authorList>
    </citation>
    <scope>NUCLEOTIDE SEQUENCE</scope>
</reference>
<organism evidence="2">
    <name type="scientific">bioreactor metagenome</name>
    <dbReference type="NCBI Taxonomy" id="1076179"/>
    <lineage>
        <taxon>unclassified sequences</taxon>
        <taxon>metagenomes</taxon>
        <taxon>ecological metagenomes</taxon>
    </lineage>
</organism>
<name>A0A645C761_9ZZZZ</name>
<gene>
    <name evidence="2" type="ORF">SDC9_119973</name>
</gene>
<dbReference type="EMBL" id="VSSQ01025093">
    <property type="protein sequence ID" value="MPM72997.1"/>
    <property type="molecule type" value="Genomic_DNA"/>
</dbReference>
<evidence type="ECO:0000313" key="2">
    <source>
        <dbReference type="EMBL" id="MPM72997.1"/>
    </source>
</evidence>
<comment type="caution">
    <text evidence="2">The sequence shown here is derived from an EMBL/GenBank/DDBJ whole genome shotgun (WGS) entry which is preliminary data.</text>
</comment>
<sequence length="84" mass="9080">MIARAVQNPLEHGVQQDGTSDDQDDLKAWNDQVERVLHPVGQIGSPAKGHVGSAFSKISRVLKNVFTISTIALQRGAAEIVNTF</sequence>